<keyword evidence="3" id="KW-1185">Reference proteome</keyword>
<name>A0A6N6NLM4_9ACTN</name>
<evidence type="ECO:0000256" key="1">
    <source>
        <dbReference type="SAM" id="Phobius"/>
    </source>
</evidence>
<dbReference type="Proteomes" id="UP000468668">
    <property type="component" value="Unassembled WGS sequence"/>
</dbReference>
<accession>A0A6N6NLM4</accession>
<reference evidence="2 3" key="1">
    <citation type="submission" date="2019-09" db="EMBL/GenBank/DDBJ databases">
        <title>Whole genome shotgun sequencing (WGS) of Ellagibacter isourolithinifaciens DSM 104140(T) and Adlercreutzia muris DSM 29508(T).</title>
        <authorList>
            <person name="Stoll D.A."/>
            <person name="Danylec N."/>
            <person name="Huch M."/>
        </authorList>
    </citation>
    <scope>NUCLEOTIDE SEQUENCE [LARGE SCALE GENOMIC DNA]</scope>
    <source>
        <strain evidence="2 3">DSM 104140</strain>
    </source>
</reference>
<gene>
    <name evidence="2" type="ORF">F8C90_07485</name>
</gene>
<evidence type="ECO:0000313" key="3">
    <source>
        <dbReference type="Proteomes" id="UP000468668"/>
    </source>
</evidence>
<keyword evidence="1" id="KW-0812">Transmembrane</keyword>
<dbReference type="GeneID" id="98658247"/>
<feature type="transmembrane region" description="Helical" evidence="1">
    <location>
        <begin position="59"/>
        <end position="80"/>
    </location>
</feature>
<evidence type="ECO:0000313" key="2">
    <source>
        <dbReference type="EMBL" id="KAB1640105.1"/>
    </source>
</evidence>
<keyword evidence="1" id="KW-1133">Transmembrane helix</keyword>
<dbReference type="AlphaFoldDB" id="A0A6N6NLM4"/>
<dbReference type="EMBL" id="WAJR01000018">
    <property type="protein sequence ID" value="KAB1640105.1"/>
    <property type="molecule type" value="Genomic_DNA"/>
</dbReference>
<proteinExistence type="predicted"/>
<protein>
    <submittedName>
        <fullName evidence="2">Uncharacterized protein</fullName>
    </submittedName>
</protein>
<dbReference type="RefSeq" id="WP_158049903.1">
    <property type="nucleotide sequence ID" value="NZ_DBEYOF010000014.1"/>
</dbReference>
<feature type="transmembrane region" description="Helical" evidence="1">
    <location>
        <begin position="31"/>
        <end position="53"/>
    </location>
</feature>
<comment type="caution">
    <text evidence="2">The sequence shown here is derived from an EMBL/GenBank/DDBJ whole genome shotgun (WGS) entry which is preliminary data.</text>
</comment>
<sequence length="97" mass="10648">MAKGMSKKERKLREEIAELEQKKTRGFMQTAGGIIIFVLFLIIRQVLVANGMFDPETVAASVVTYAIAVVAAGFVGIGAYHYSRAKTKIGDLQSRIK</sequence>
<keyword evidence="1" id="KW-0472">Membrane</keyword>
<organism evidence="2 3">
    <name type="scientific">Ellagibacter isourolithinifaciens</name>
    <dbReference type="NCBI Taxonomy" id="2137581"/>
    <lineage>
        <taxon>Bacteria</taxon>
        <taxon>Bacillati</taxon>
        <taxon>Actinomycetota</taxon>
        <taxon>Coriobacteriia</taxon>
        <taxon>Eggerthellales</taxon>
        <taxon>Eggerthellaceae</taxon>
        <taxon>Ellagibacter</taxon>
    </lineage>
</organism>